<organism evidence="1 2">
    <name type="scientific">Caerostris extrusa</name>
    <name type="common">Bark spider</name>
    <name type="synonym">Caerostris bankana</name>
    <dbReference type="NCBI Taxonomy" id="172846"/>
    <lineage>
        <taxon>Eukaryota</taxon>
        <taxon>Metazoa</taxon>
        <taxon>Ecdysozoa</taxon>
        <taxon>Arthropoda</taxon>
        <taxon>Chelicerata</taxon>
        <taxon>Arachnida</taxon>
        <taxon>Araneae</taxon>
        <taxon>Araneomorphae</taxon>
        <taxon>Entelegynae</taxon>
        <taxon>Araneoidea</taxon>
        <taxon>Araneidae</taxon>
        <taxon>Caerostris</taxon>
    </lineage>
</organism>
<gene>
    <name evidence="1" type="ORF">CEXT_610871</name>
</gene>
<accession>A0AAV4NPS1</accession>
<proteinExistence type="predicted"/>
<reference evidence="1 2" key="1">
    <citation type="submission" date="2021-06" db="EMBL/GenBank/DDBJ databases">
        <title>Caerostris extrusa draft genome.</title>
        <authorList>
            <person name="Kono N."/>
            <person name="Arakawa K."/>
        </authorList>
    </citation>
    <scope>NUCLEOTIDE SEQUENCE [LARGE SCALE GENOMIC DNA]</scope>
</reference>
<name>A0AAV4NPS1_CAEEX</name>
<dbReference type="Proteomes" id="UP001054945">
    <property type="component" value="Unassembled WGS sequence"/>
</dbReference>
<dbReference type="AlphaFoldDB" id="A0AAV4NPS1"/>
<evidence type="ECO:0000313" key="2">
    <source>
        <dbReference type="Proteomes" id="UP001054945"/>
    </source>
</evidence>
<dbReference type="EMBL" id="BPLR01021091">
    <property type="protein sequence ID" value="GIX85760.1"/>
    <property type="molecule type" value="Genomic_DNA"/>
</dbReference>
<evidence type="ECO:0000313" key="1">
    <source>
        <dbReference type="EMBL" id="GIX85760.1"/>
    </source>
</evidence>
<sequence>MPLLMGEVRRWRKEGRLVDKEWNIHPPLLKNEGWVKEGWDRIGKRGYLAAGFSSKRSLTCGGFDQKSARDLAVGNCSSVCPSYEDARTATWTSQVSPPYLLRQRRLAKNIILYKAHYHLVSACSHTTVPLSALSFHPLPIRDSDI</sequence>
<keyword evidence="2" id="KW-1185">Reference proteome</keyword>
<protein>
    <submittedName>
        <fullName evidence="1">Uncharacterized protein</fullName>
    </submittedName>
</protein>
<comment type="caution">
    <text evidence="1">The sequence shown here is derived from an EMBL/GenBank/DDBJ whole genome shotgun (WGS) entry which is preliminary data.</text>
</comment>